<keyword evidence="3" id="KW-1185">Reference proteome</keyword>
<proteinExistence type="predicted"/>
<dbReference type="AlphaFoldDB" id="A0A0H2LTK0"/>
<accession>A0A0H2LTK0</accession>
<feature type="compositionally biased region" description="Low complexity" evidence="1">
    <location>
        <begin position="8"/>
        <end position="30"/>
    </location>
</feature>
<name>A0A0H2LTK0_VARPD</name>
<organism evidence="2 3">
    <name type="scientific">Variovorax paradoxus</name>
    <dbReference type="NCBI Taxonomy" id="34073"/>
    <lineage>
        <taxon>Bacteria</taxon>
        <taxon>Pseudomonadati</taxon>
        <taxon>Pseudomonadota</taxon>
        <taxon>Betaproteobacteria</taxon>
        <taxon>Burkholderiales</taxon>
        <taxon>Comamonadaceae</taxon>
        <taxon>Variovorax</taxon>
    </lineage>
</organism>
<feature type="region of interest" description="Disordered" evidence="1">
    <location>
        <begin position="1"/>
        <end position="33"/>
    </location>
</feature>
<dbReference type="EMBL" id="JZWI01000033">
    <property type="protein sequence ID" value="KLN53514.1"/>
    <property type="molecule type" value="Genomic_DNA"/>
</dbReference>
<evidence type="ECO:0000313" key="2">
    <source>
        <dbReference type="EMBL" id="KLN53514.1"/>
    </source>
</evidence>
<sequence length="137" mass="14211">MTDPTALVAAGAQPAGVSGPAAQQQAGAPSRLDPGETRMFANMMQGVQAPPSAVAAPSALGDAAKALAAQFSGNVRSYEEMRHSMLESIDMSDPIKTMFAMTDHAMEAHMMFAKMHISTGLASAATSLFGTLLKNQQ</sequence>
<dbReference type="Proteomes" id="UP000035170">
    <property type="component" value="Unassembled WGS sequence"/>
</dbReference>
<dbReference type="RefSeq" id="WP_021004015.1">
    <property type="nucleotide sequence ID" value="NZ_JZWI01000033.1"/>
</dbReference>
<protein>
    <submittedName>
        <fullName evidence="2">Uncharacterized protein</fullName>
    </submittedName>
</protein>
<dbReference type="PATRIC" id="fig|34073.19.peg.5471"/>
<reference evidence="2 3" key="1">
    <citation type="submission" date="2015-03" db="EMBL/GenBank/DDBJ databases">
        <title>Genome sequence of Variovorax paradoxus TBEA6.</title>
        <authorList>
            <person name="Poehlein A."/>
            <person name="Schuldes J."/>
            <person name="Wuebbeler J.H."/>
            <person name="Hiessl S."/>
            <person name="Steinbuechel A."/>
            <person name="Daniel R."/>
        </authorList>
    </citation>
    <scope>NUCLEOTIDE SEQUENCE [LARGE SCALE GENOMIC DNA]</scope>
    <source>
        <strain evidence="2 3">TBEA6</strain>
    </source>
</reference>
<evidence type="ECO:0000256" key="1">
    <source>
        <dbReference type="SAM" id="MobiDB-lite"/>
    </source>
</evidence>
<comment type="caution">
    <text evidence="2">The sequence shown here is derived from an EMBL/GenBank/DDBJ whole genome shotgun (WGS) entry which is preliminary data.</text>
</comment>
<evidence type="ECO:0000313" key="3">
    <source>
        <dbReference type="Proteomes" id="UP000035170"/>
    </source>
</evidence>
<gene>
    <name evidence="2" type="ORF">VPARA_53530</name>
</gene>